<comment type="caution">
    <text evidence="1">The sequence shown here is derived from an EMBL/GenBank/DDBJ whole genome shotgun (WGS) entry which is preliminary data.</text>
</comment>
<protein>
    <submittedName>
        <fullName evidence="1">Uncharacterized protein</fullName>
    </submittedName>
</protein>
<name>A0ABU8XRP2_9PROT</name>
<dbReference type="EMBL" id="JBBLZC010000010">
    <property type="protein sequence ID" value="MEK0083887.1"/>
    <property type="molecule type" value="Genomic_DNA"/>
</dbReference>
<dbReference type="Proteomes" id="UP001375743">
    <property type="component" value="Unassembled WGS sequence"/>
</dbReference>
<gene>
    <name evidence="1" type="ORF">U1T56_12060</name>
</gene>
<accession>A0ABU8XRP2</accession>
<evidence type="ECO:0000313" key="1">
    <source>
        <dbReference type="EMBL" id="MEK0083887.1"/>
    </source>
</evidence>
<keyword evidence="2" id="KW-1185">Reference proteome</keyword>
<organism evidence="1 2">
    <name type="scientific">Benzoatithermus flavus</name>
    <dbReference type="NCBI Taxonomy" id="3108223"/>
    <lineage>
        <taxon>Bacteria</taxon>
        <taxon>Pseudomonadati</taxon>
        <taxon>Pseudomonadota</taxon>
        <taxon>Alphaproteobacteria</taxon>
        <taxon>Geminicoccales</taxon>
        <taxon>Geminicoccaceae</taxon>
        <taxon>Benzoatithermus</taxon>
    </lineage>
</organism>
<sequence length="50" mass="5988">MKPIWIVCWRGLDEVRMSREDALDRLEQLDALGIEAELFEVRDGRRRKLC</sequence>
<evidence type="ECO:0000313" key="2">
    <source>
        <dbReference type="Proteomes" id="UP001375743"/>
    </source>
</evidence>
<dbReference type="RefSeq" id="WP_418159729.1">
    <property type="nucleotide sequence ID" value="NZ_JBBLZC010000010.1"/>
</dbReference>
<proteinExistence type="predicted"/>
<reference evidence="1 2" key="1">
    <citation type="submission" date="2024-01" db="EMBL/GenBank/DDBJ databases">
        <title>Multi-omics insights into the function and evolution of sodium benzoate biodegradation pathways in Benzoatithermus flavus gen. nov., sp. nov. from hot spring.</title>
        <authorList>
            <person name="Hu C.-J."/>
            <person name="Li W.-J."/>
        </authorList>
    </citation>
    <scope>NUCLEOTIDE SEQUENCE [LARGE SCALE GENOMIC DNA]</scope>
    <source>
        <strain evidence="1 2">SYSU G07066</strain>
    </source>
</reference>